<dbReference type="CDD" id="cd08276">
    <property type="entry name" value="MDR7"/>
    <property type="match status" value="1"/>
</dbReference>
<protein>
    <submittedName>
        <fullName evidence="2">Zinc-containing alcohol dehydrogenase superfamily</fullName>
    </submittedName>
</protein>
<name>A0A0P9PNK5_9PSED</name>
<dbReference type="InterPro" id="IPR013149">
    <property type="entry name" value="ADH-like_C"/>
</dbReference>
<dbReference type="Proteomes" id="UP000050411">
    <property type="component" value="Unassembled WGS sequence"/>
</dbReference>
<dbReference type="SUPFAM" id="SSF51735">
    <property type="entry name" value="NAD(P)-binding Rossmann-fold domains"/>
    <property type="match status" value="1"/>
</dbReference>
<evidence type="ECO:0000313" key="3">
    <source>
        <dbReference type="Proteomes" id="UP000050411"/>
    </source>
</evidence>
<gene>
    <name evidence="2" type="ORF">ALO92_02869</name>
</gene>
<evidence type="ECO:0000259" key="1">
    <source>
        <dbReference type="SMART" id="SM00829"/>
    </source>
</evidence>
<reference evidence="2 3" key="1">
    <citation type="submission" date="2015-09" db="EMBL/GenBank/DDBJ databases">
        <title>Genome announcement of multiple Pseudomonas syringae strains.</title>
        <authorList>
            <person name="Thakur S."/>
            <person name="Wang P.W."/>
            <person name="Gong Y."/>
            <person name="Weir B.S."/>
            <person name="Guttman D.S."/>
        </authorList>
    </citation>
    <scope>NUCLEOTIDE SEQUENCE [LARGE SCALE GENOMIC DNA]</scope>
    <source>
        <strain evidence="2 3">ICMP19117</strain>
    </source>
</reference>
<dbReference type="Pfam" id="PF08240">
    <property type="entry name" value="ADH_N"/>
    <property type="match status" value="1"/>
</dbReference>
<dbReference type="InterPro" id="IPR020843">
    <property type="entry name" value="ER"/>
</dbReference>
<dbReference type="PATRIC" id="fig|200452.3.peg.3443"/>
<dbReference type="PANTHER" id="PTHR45033:SF2">
    <property type="entry name" value="ZINC-TYPE ALCOHOL DEHYDROGENASE-LIKE PROTEIN C1773.06C"/>
    <property type="match status" value="1"/>
</dbReference>
<dbReference type="InterPro" id="IPR013154">
    <property type="entry name" value="ADH-like_N"/>
</dbReference>
<dbReference type="Gene3D" id="3.40.50.720">
    <property type="entry name" value="NAD(P)-binding Rossmann-like Domain"/>
    <property type="match status" value="1"/>
</dbReference>
<comment type="caution">
    <text evidence="2">The sequence shown here is derived from an EMBL/GenBank/DDBJ whole genome shotgun (WGS) entry which is preliminary data.</text>
</comment>
<evidence type="ECO:0000313" key="2">
    <source>
        <dbReference type="EMBL" id="KPW86423.1"/>
    </source>
</evidence>
<dbReference type="Gene3D" id="3.90.180.10">
    <property type="entry name" value="Medium-chain alcohol dehydrogenases, catalytic domain"/>
    <property type="match status" value="1"/>
</dbReference>
<dbReference type="GO" id="GO:0016491">
    <property type="term" value="F:oxidoreductase activity"/>
    <property type="evidence" value="ECO:0007669"/>
    <property type="project" value="InterPro"/>
</dbReference>
<dbReference type="InterPro" id="IPR036291">
    <property type="entry name" value="NAD(P)-bd_dom_sf"/>
</dbReference>
<proteinExistence type="predicted"/>
<accession>A0A0P9PNK5</accession>
<dbReference type="SUPFAM" id="SSF50129">
    <property type="entry name" value="GroES-like"/>
    <property type="match status" value="1"/>
</dbReference>
<sequence>MTMSNTTIYVQAGGGYDQVSVGESEVLAPKAREITVRLHANSLNYHDFAVVTGMWAPTEKRIPMADGAGVVTAVGEGVSEFAVGDSVVSTFFPEWISGEPLVEGFVTVPGDGVDGYAREQVTARATSFTHAPKGYSHAEASTLTTAGLTAWRALMVDDALKAGDTVLVQGTGGVSIFALQFAKMVGATVIATSSSDEKLERLQAMGADHLINYRKDSNWGETARKLTGGRGVDHIIDVGGPSTLQQSMNAARVAGHISVIGILSGVAGQLEFVPALVKQLRMQGVLVGSRTQQQDMIRAIDANGMRPVMDRSFPMTDIVEAFRYQETNQHFGKICLDI</sequence>
<dbReference type="PANTHER" id="PTHR45033">
    <property type="match status" value="1"/>
</dbReference>
<dbReference type="AlphaFoldDB" id="A0A0P9PNK5"/>
<dbReference type="InterPro" id="IPR011032">
    <property type="entry name" value="GroES-like_sf"/>
</dbReference>
<dbReference type="InterPro" id="IPR052711">
    <property type="entry name" value="Zinc_ADH-like"/>
</dbReference>
<dbReference type="SMART" id="SM00829">
    <property type="entry name" value="PKS_ER"/>
    <property type="match status" value="1"/>
</dbReference>
<feature type="domain" description="Enoyl reductase (ER)" evidence="1">
    <location>
        <begin position="14"/>
        <end position="336"/>
    </location>
</feature>
<dbReference type="Pfam" id="PF00107">
    <property type="entry name" value="ADH_zinc_N"/>
    <property type="match status" value="1"/>
</dbReference>
<dbReference type="EMBL" id="LJQB01000026">
    <property type="protein sequence ID" value="KPW86423.1"/>
    <property type="molecule type" value="Genomic_DNA"/>
</dbReference>
<organism evidence="2 3">
    <name type="scientific">Pseudomonas congelans</name>
    <dbReference type="NCBI Taxonomy" id="200452"/>
    <lineage>
        <taxon>Bacteria</taxon>
        <taxon>Pseudomonadati</taxon>
        <taxon>Pseudomonadota</taxon>
        <taxon>Gammaproteobacteria</taxon>
        <taxon>Pseudomonadales</taxon>
        <taxon>Pseudomonadaceae</taxon>
        <taxon>Pseudomonas</taxon>
    </lineage>
</organism>